<dbReference type="GO" id="GO:0001730">
    <property type="term" value="F:2'-5'-oligoadenylate synthetase activity"/>
    <property type="evidence" value="ECO:0007669"/>
    <property type="project" value="TreeGrafter"/>
</dbReference>
<dbReference type="OrthoDB" id="9978031at2759"/>
<reference evidence="1" key="1">
    <citation type="submission" date="2021-06" db="EMBL/GenBank/DDBJ databases">
        <authorList>
            <person name="Hodson N. C."/>
            <person name="Mongue J. A."/>
            <person name="Jaron S. K."/>
        </authorList>
    </citation>
    <scope>NUCLEOTIDE SEQUENCE</scope>
</reference>
<evidence type="ECO:0000313" key="2">
    <source>
        <dbReference type="Proteomes" id="UP000708208"/>
    </source>
</evidence>
<dbReference type="Proteomes" id="UP000708208">
    <property type="component" value="Unassembled WGS sequence"/>
</dbReference>
<evidence type="ECO:0008006" key="3">
    <source>
        <dbReference type="Google" id="ProtNLM"/>
    </source>
</evidence>
<protein>
    <recommendedName>
        <fullName evidence="3">Nucleotidyltransferase</fullName>
    </recommendedName>
</protein>
<dbReference type="PANTHER" id="PTHR11258:SF11">
    <property type="entry name" value="C2H2-TYPE DOMAIN-CONTAINING PROTEIN"/>
    <property type="match status" value="1"/>
</dbReference>
<dbReference type="GO" id="GO:0005654">
    <property type="term" value="C:nucleoplasm"/>
    <property type="evidence" value="ECO:0007669"/>
    <property type="project" value="TreeGrafter"/>
</dbReference>
<dbReference type="PANTHER" id="PTHR11258">
    <property type="entry name" value="2-5 OLIGOADENYLATE SYNTHETASE"/>
    <property type="match status" value="1"/>
</dbReference>
<dbReference type="GO" id="GO:0016020">
    <property type="term" value="C:membrane"/>
    <property type="evidence" value="ECO:0007669"/>
    <property type="project" value="TreeGrafter"/>
</dbReference>
<organism evidence="1 2">
    <name type="scientific">Allacma fusca</name>
    <dbReference type="NCBI Taxonomy" id="39272"/>
    <lineage>
        <taxon>Eukaryota</taxon>
        <taxon>Metazoa</taxon>
        <taxon>Ecdysozoa</taxon>
        <taxon>Arthropoda</taxon>
        <taxon>Hexapoda</taxon>
        <taxon>Collembola</taxon>
        <taxon>Symphypleona</taxon>
        <taxon>Sminthuridae</taxon>
        <taxon>Allacma</taxon>
    </lineage>
</organism>
<accession>A0A8J2JEW6</accession>
<comment type="caution">
    <text evidence="1">The sequence shown here is derived from an EMBL/GenBank/DDBJ whole genome shotgun (WGS) entry which is preliminary data.</text>
</comment>
<proteinExistence type="predicted"/>
<sequence>MGNTFRTENMSQKNNSARLRNDLMRTAAAEVENLKAYKTAGSKIFDRVLKWINPRTSFSISRQLIAGSTGKNTSLGHNFEPDFDVILFVRNVTHLETLKPVIEEFHEILKNLPSESEDWTRFKIHRWTNYGVQFSMETVIELPEPGRKKPVTISFDLLPAYDFHSNVDQQRFKVLEKINMSRDREGDNYKYSGSLSEKTVEIVNKKSDFVHCVIRLAKLWDKKLKDDLEQRDGEWKISGRSSIIELIAIQTANESGGNILEALRKFLERMMNLNKIKINFSEQDYHRNSAMMIIDAVNPYHNYADGLTTTHVNDYAARASKSLRALANVEKSDFNYDKALEDFMADFAKA</sequence>
<dbReference type="AlphaFoldDB" id="A0A8J2JEW6"/>
<keyword evidence="2" id="KW-1185">Reference proteome</keyword>
<evidence type="ECO:0000313" key="1">
    <source>
        <dbReference type="EMBL" id="CAG7716622.1"/>
    </source>
</evidence>
<dbReference type="GO" id="GO:0003725">
    <property type="term" value="F:double-stranded RNA binding"/>
    <property type="evidence" value="ECO:0007669"/>
    <property type="project" value="TreeGrafter"/>
</dbReference>
<dbReference type="GO" id="GO:0005829">
    <property type="term" value="C:cytosol"/>
    <property type="evidence" value="ECO:0007669"/>
    <property type="project" value="TreeGrafter"/>
</dbReference>
<dbReference type="EMBL" id="CAJVCH010039917">
    <property type="protein sequence ID" value="CAG7716622.1"/>
    <property type="molecule type" value="Genomic_DNA"/>
</dbReference>
<name>A0A8J2JEW6_9HEXA</name>
<gene>
    <name evidence="1" type="ORF">AFUS01_LOCUS6121</name>
</gene>